<dbReference type="SMART" id="SM00895">
    <property type="entry name" value="FCD"/>
    <property type="match status" value="1"/>
</dbReference>
<dbReference type="InterPro" id="IPR011711">
    <property type="entry name" value="GntR_C"/>
</dbReference>
<proteinExistence type="predicted"/>
<dbReference type="eggNOG" id="COG2186">
    <property type="taxonomic scope" value="Bacteria"/>
</dbReference>
<dbReference type="GO" id="GO:0003700">
    <property type="term" value="F:DNA-binding transcription factor activity"/>
    <property type="evidence" value="ECO:0007669"/>
    <property type="project" value="InterPro"/>
</dbReference>
<dbReference type="InterPro" id="IPR000524">
    <property type="entry name" value="Tscrpt_reg_HTH_GntR"/>
</dbReference>
<dbReference type="SUPFAM" id="SSF46785">
    <property type="entry name" value="Winged helix' DNA-binding domain"/>
    <property type="match status" value="1"/>
</dbReference>
<dbReference type="Gene3D" id="1.20.120.530">
    <property type="entry name" value="GntR ligand-binding domain-like"/>
    <property type="match status" value="1"/>
</dbReference>
<gene>
    <name evidence="5" type="primary">lutR_1</name>
    <name evidence="5" type="ORF">SAMEA4412665_00541</name>
</gene>
<dbReference type="Proteomes" id="UP000215332">
    <property type="component" value="Chromosome 1"/>
</dbReference>
<dbReference type="CDD" id="cd07377">
    <property type="entry name" value="WHTH_GntR"/>
    <property type="match status" value="1"/>
</dbReference>
<name>A0A239WAW5_9ACTN</name>
<dbReference type="SUPFAM" id="SSF48008">
    <property type="entry name" value="GntR ligand-binding domain-like"/>
    <property type="match status" value="1"/>
</dbReference>
<dbReference type="EMBL" id="LT906441">
    <property type="protein sequence ID" value="SNV31088.1"/>
    <property type="molecule type" value="Genomic_DNA"/>
</dbReference>
<keyword evidence="1" id="KW-0805">Transcription regulation</keyword>
<dbReference type="PANTHER" id="PTHR43537">
    <property type="entry name" value="TRANSCRIPTIONAL REGULATOR, GNTR FAMILY"/>
    <property type="match status" value="1"/>
</dbReference>
<evidence type="ECO:0000256" key="2">
    <source>
        <dbReference type="ARBA" id="ARBA00023125"/>
    </source>
</evidence>
<evidence type="ECO:0000313" key="6">
    <source>
        <dbReference type="Proteomes" id="UP000215332"/>
    </source>
</evidence>
<feature type="domain" description="HTH gntR-type" evidence="4">
    <location>
        <begin position="14"/>
        <end position="84"/>
    </location>
</feature>
<evidence type="ECO:0000256" key="3">
    <source>
        <dbReference type="ARBA" id="ARBA00023163"/>
    </source>
</evidence>
<evidence type="ECO:0000256" key="1">
    <source>
        <dbReference type="ARBA" id="ARBA00023015"/>
    </source>
</evidence>
<dbReference type="InterPro" id="IPR008920">
    <property type="entry name" value="TF_FadR/GntR_C"/>
</dbReference>
<dbReference type="PROSITE" id="PS50949">
    <property type="entry name" value="HTH_GNTR"/>
    <property type="match status" value="1"/>
</dbReference>
<evidence type="ECO:0000259" key="4">
    <source>
        <dbReference type="PROSITE" id="PS50949"/>
    </source>
</evidence>
<dbReference type="InterPro" id="IPR036390">
    <property type="entry name" value="WH_DNA-bd_sf"/>
</dbReference>
<dbReference type="Pfam" id="PF07729">
    <property type="entry name" value="FCD"/>
    <property type="match status" value="1"/>
</dbReference>
<dbReference type="RefSeq" id="WP_095140945.1">
    <property type="nucleotide sequence ID" value="NZ_LT906441.1"/>
</dbReference>
<keyword evidence="2" id="KW-0238">DNA-binding</keyword>
<accession>A0A239WAW5</accession>
<dbReference type="SMART" id="SM00345">
    <property type="entry name" value="HTH_GNTR"/>
    <property type="match status" value="1"/>
</dbReference>
<sequence>MPDSFVRPGRRSHGGGFDVALDYFEEGISSGRLTNGDKLPSERDLATQLGVSRGAVREAIRMLQALGILVSETGRGNGTRVESSPSNAIGRILRLQLALSLVSFSDLTETRVALERATSAAAARQRRPEPLVRAQKVLDRMSDASDQDTFNELDTDFHIALAEAGGNGLMSDLTVAIREAVHSPIKSAELAVADWTGTRRQLVDDHVAMLQAVKAGDAEQAARLTEKHIRSAYATLLHE</sequence>
<protein>
    <submittedName>
        <fullName evidence="5">L-lactate utilization operon repressor</fullName>
    </submittedName>
</protein>
<dbReference type="InterPro" id="IPR036388">
    <property type="entry name" value="WH-like_DNA-bd_sf"/>
</dbReference>
<dbReference type="Pfam" id="PF00392">
    <property type="entry name" value="GntR"/>
    <property type="match status" value="1"/>
</dbReference>
<keyword evidence="3" id="KW-0804">Transcription</keyword>
<dbReference type="AlphaFoldDB" id="A0A239WAW5"/>
<evidence type="ECO:0000313" key="5">
    <source>
        <dbReference type="EMBL" id="SNV31088.1"/>
    </source>
</evidence>
<reference evidence="5 6" key="1">
    <citation type="submission" date="2017-06" db="EMBL/GenBank/DDBJ databases">
        <authorList>
            <consortium name="Pathogen Informatics"/>
        </authorList>
    </citation>
    <scope>NUCLEOTIDE SEQUENCE [LARGE SCALE GENOMIC DNA]</scope>
    <source>
        <strain evidence="5 6">NCTC11865</strain>
    </source>
</reference>
<organism evidence="5 6">
    <name type="scientific">Cutibacterium granulosum</name>
    <dbReference type="NCBI Taxonomy" id="33011"/>
    <lineage>
        <taxon>Bacteria</taxon>
        <taxon>Bacillati</taxon>
        <taxon>Actinomycetota</taxon>
        <taxon>Actinomycetes</taxon>
        <taxon>Propionibacteriales</taxon>
        <taxon>Propionibacteriaceae</taxon>
        <taxon>Cutibacterium</taxon>
    </lineage>
</organism>
<dbReference type="PRINTS" id="PR00035">
    <property type="entry name" value="HTHGNTR"/>
</dbReference>
<dbReference type="GO" id="GO:0003677">
    <property type="term" value="F:DNA binding"/>
    <property type="evidence" value="ECO:0007669"/>
    <property type="project" value="UniProtKB-KW"/>
</dbReference>
<dbReference type="KEGG" id="cgrn:4412665_00541"/>
<dbReference type="Gene3D" id="1.10.10.10">
    <property type="entry name" value="Winged helix-like DNA-binding domain superfamily/Winged helix DNA-binding domain"/>
    <property type="match status" value="1"/>
</dbReference>
<dbReference type="PANTHER" id="PTHR43537:SF5">
    <property type="entry name" value="UXU OPERON TRANSCRIPTIONAL REGULATOR"/>
    <property type="match status" value="1"/>
</dbReference>